<dbReference type="PANTHER" id="PTHR47197:SF3">
    <property type="entry name" value="DIHYDRO-HEME D1 DEHYDROGENASE"/>
    <property type="match status" value="1"/>
</dbReference>
<dbReference type="PANTHER" id="PTHR47197">
    <property type="entry name" value="PROTEIN NIRF"/>
    <property type="match status" value="1"/>
</dbReference>
<evidence type="ECO:0000256" key="1">
    <source>
        <dbReference type="SAM" id="MobiDB-lite"/>
    </source>
</evidence>
<keyword evidence="3" id="KW-1185">Reference proteome</keyword>
<dbReference type="Gene3D" id="2.130.10.10">
    <property type="entry name" value="YVTN repeat-like/Quinoprotein amine dehydrogenase"/>
    <property type="match status" value="2"/>
</dbReference>
<proteinExistence type="predicted"/>
<accession>A0A2U3PBR5</accession>
<evidence type="ECO:0000313" key="3">
    <source>
        <dbReference type="Proteomes" id="UP000240424"/>
    </source>
</evidence>
<dbReference type="STRING" id="1841861.GCA_900157365_01706"/>
<dbReference type="SUPFAM" id="SSF50969">
    <property type="entry name" value="YVTN repeat-like/Quinoprotein amine dehydrogenase"/>
    <property type="match status" value="1"/>
</dbReference>
<dbReference type="InterPro" id="IPR015943">
    <property type="entry name" value="WD40/YVTN_repeat-like_dom_sf"/>
</dbReference>
<protein>
    <submittedName>
        <fullName evidence="2">YVTN family beta-propeller repeat protein</fullName>
    </submittedName>
</protein>
<sequence>MSDAKGREAAPEASKFDDAPIAPVVVEIAVGNGPISDIAVTSDGRRLMASHYGSNCVSVIDTETCRVIETVDSVDEPFAIAIGGSAGDRAFVSTVSPAYDSIAVIDTSNFTVVETHPVALSVSDLAVGPQRVYASRNGAGIADVAVLDVATGRVETVYLDSPEPGTTTECVRLSPDGNLAYVGVNGPSGGRLVMIGAPAQSDESTSAPRTSWRRRRRVPAGENGEQTDLRVVGSVAIGLPIRGIALSPNGALAYVASGDPDVGVVVDVIDTRTTKIATTRKLGDLGILTGLSLSADGDRAYLVCDDRVTVLCTLTHDVIDTLGITSQASCVVESPDGTQLYIADYSGSILVTPVASAGPLALESHADAELAPAWLIPELIAYEPALT</sequence>
<dbReference type="EMBL" id="FUEZ01000004">
    <property type="protein sequence ID" value="SPM41182.1"/>
    <property type="molecule type" value="Genomic_DNA"/>
</dbReference>
<dbReference type="AlphaFoldDB" id="A0A2U3PBR5"/>
<evidence type="ECO:0000313" key="2">
    <source>
        <dbReference type="EMBL" id="SPM41182.1"/>
    </source>
</evidence>
<reference evidence="2 3" key="1">
    <citation type="submission" date="2017-01" db="EMBL/GenBank/DDBJ databases">
        <authorList>
            <consortium name="Urmite Genomes"/>
        </authorList>
    </citation>
    <scope>NUCLEOTIDE SEQUENCE [LARGE SCALE GENOMIC DNA]</scope>
    <source>
        <strain evidence="2 3">AB215</strain>
    </source>
</reference>
<gene>
    <name evidence="2" type="ORF">MNAB215_3387</name>
</gene>
<dbReference type="OrthoDB" id="4565246at2"/>
<name>A0A2U3PBR5_9MYCO</name>
<dbReference type="Proteomes" id="UP000240424">
    <property type="component" value="Unassembled WGS sequence"/>
</dbReference>
<organism evidence="2 3">
    <name type="scientific">Mycobacterium numidiamassiliense</name>
    <dbReference type="NCBI Taxonomy" id="1841861"/>
    <lineage>
        <taxon>Bacteria</taxon>
        <taxon>Bacillati</taxon>
        <taxon>Actinomycetota</taxon>
        <taxon>Actinomycetes</taxon>
        <taxon>Mycobacteriales</taxon>
        <taxon>Mycobacteriaceae</taxon>
        <taxon>Mycobacterium</taxon>
    </lineage>
</organism>
<dbReference type="InterPro" id="IPR051200">
    <property type="entry name" value="Host-pathogen_enzymatic-act"/>
</dbReference>
<dbReference type="RefSeq" id="WP_077079843.1">
    <property type="nucleotide sequence ID" value="NZ_FUEZ01000004.1"/>
</dbReference>
<dbReference type="InterPro" id="IPR011044">
    <property type="entry name" value="Quino_amine_DH_bsu"/>
</dbReference>
<feature type="region of interest" description="Disordered" evidence="1">
    <location>
        <begin position="199"/>
        <end position="223"/>
    </location>
</feature>